<keyword evidence="6" id="KW-1185">Reference proteome</keyword>
<gene>
    <name evidence="5" type="ORF">QDX21_09125</name>
</gene>
<dbReference type="PANTHER" id="PTHR46796:SF7">
    <property type="entry name" value="ARAC FAMILY TRANSCRIPTIONAL REGULATOR"/>
    <property type="match status" value="1"/>
</dbReference>
<dbReference type="InterPro" id="IPR018060">
    <property type="entry name" value="HTH_AraC"/>
</dbReference>
<sequence length="101" mass="11489">MRQNLAHSWTCAELASATPLSASRFSQVFVAAFGKAPHAWPTMLRVEKMARLFRDTDDAIHSILRQVGWASRGHAARLFRQIMGMSPSRYRALKRTEQQAF</sequence>
<reference evidence="5 6" key="1">
    <citation type="submission" date="2023-03" db="EMBL/GenBank/DDBJ databases">
        <title>Complete genome sequences of several Auritidibacter ignavus strains isolated from ear infections.</title>
        <authorList>
            <person name="Baehr T."/>
            <person name="Baumhoegger A.M."/>
        </authorList>
    </citation>
    <scope>NUCLEOTIDE SEQUENCE [LARGE SCALE GENOMIC DNA]</scope>
    <source>
        <strain evidence="5 6">BABAE-6</strain>
    </source>
</reference>
<dbReference type="GO" id="GO:0003700">
    <property type="term" value="F:DNA-binding transcription factor activity"/>
    <property type="evidence" value="ECO:0007669"/>
    <property type="project" value="InterPro"/>
</dbReference>
<dbReference type="EMBL" id="CP122566">
    <property type="protein sequence ID" value="WGH92475.1"/>
    <property type="molecule type" value="Genomic_DNA"/>
</dbReference>
<dbReference type="Proteomes" id="UP001224674">
    <property type="component" value="Chromosome"/>
</dbReference>
<accession>A0AAJ6DBC5</accession>
<dbReference type="PANTHER" id="PTHR46796">
    <property type="entry name" value="HTH-TYPE TRANSCRIPTIONAL ACTIVATOR RHAS-RELATED"/>
    <property type="match status" value="1"/>
</dbReference>
<dbReference type="AlphaFoldDB" id="A0AAJ6DBC5"/>
<organism evidence="5 6">
    <name type="scientific">Auritidibacter ignavus</name>
    <dbReference type="NCBI Taxonomy" id="678932"/>
    <lineage>
        <taxon>Bacteria</taxon>
        <taxon>Bacillati</taxon>
        <taxon>Actinomycetota</taxon>
        <taxon>Actinomycetes</taxon>
        <taxon>Micrococcales</taxon>
        <taxon>Micrococcaceae</taxon>
        <taxon>Auritidibacter</taxon>
    </lineage>
</organism>
<evidence type="ECO:0000313" key="6">
    <source>
        <dbReference type="Proteomes" id="UP001224674"/>
    </source>
</evidence>
<evidence type="ECO:0000313" key="5">
    <source>
        <dbReference type="EMBL" id="WGH92475.1"/>
    </source>
</evidence>
<dbReference type="RefSeq" id="WP_279673372.1">
    <property type="nucleotide sequence ID" value="NZ_CP122562.1"/>
</dbReference>
<keyword evidence="3" id="KW-0804">Transcription</keyword>
<dbReference type="InterPro" id="IPR050204">
    <property type="entry name" value="AraC_XylS_family_regulators"/>
</dbReference>
<dbReference type="GO" id="GO:0043565">
    <property type="term" value="F:sequence-specific DNA binding"/>
    <property type="evidence" value="ECO:0007669"/>
    <property type="project" value="InterPro"/>
</dbReference>
<evidence type="ECO:0000256" key="3">
    <source>
        <dbReference type="ARBA" id="ARBA00023163"/>
    </source>
</evidence>
<keyword evidence="1" id="KW-0805">Transcription regulation</keyword>
<keyword evidence="2" id="KW-0238">DNA-binding</keyword>
<evidence type="ECO:0000256" key="1">
    <source>
        <dbReference type="ARBA" id="ARBA00023015"/>
    </source>
</evidence>
<dbReference type="SUPFAM" id="SSF46689">
    <property type="entry name" value="Homeodomain-like"/>
    <property type="match status" value="1"/>
</dbReference>
<dbReference type="InterPro" id="IPR009057">
    <property type="entry name" value="Homeodomain-like_sf"/>
</dbReference>
<name>A0AAJ6DBC5_9MICC</name>
<dbReference type="Gene3D" id="1.10.10.60">
    <property type="entry name" value="Homeodomain-like"/>
    <property type="match status" value="1"/>
</dbReference>
<proteinExistence type="predicted"/>
<evidence type="ECO:0000256" key="2">
    <source>
        <dbReference type="ARBA" id="ARBA00023125"/>
    </source>
</evidence>
<dbReference type="PROSITE" id="PS01124">
    <property type="entry name" value="HTH_ARAC_FAMILY_2"/>
    <property type="match status" value="1"/>
</dbReference>
<evidence type="ECO:0000259" key="4">
    <source>
        <dbReference type="PROSITE" id="PS01124"/>
    </source>
</evidence>
<protein>
    <submittedName>
        <fullName evidence="5">AraC family transcriptional regulator</fullName>
    </submittedName>
</protein>
<dbReference type="Pfam" id="PF12833">
    <property type="entry name" value="HTH_18"/>
    <property type="match status" value="1"/>
</dbReference>
<feature type="domain" description="HTH araC/xylS-type" evidence="4">
    <location>
        <begin position="1"/>
        <end position="93"/>
    </location>
</feature>
<dbReference type="SMART" id="SM00342">
    <property type="entry name" value="HTH_ARAC"/>
    <property type="match status" value="1"/>
</dbReference>